<evidence type="ECO:0000313" key="2">
    <source>
        <dbReference type="EMBL" id="MPM74707.1"/>
    </source>
</evidence>
<protein>
    <recommendedName>
        <fullName evidence="1">M23ase beta-sheet core domain-containing protein</fullName>
    </recommendedName>
</protein>
<accession>A0A645CCN5</accession>
<dbReference type="EMBL" id="VSSQ01026147">
    <property type="protein sequence ID" value="MPM74707.1"/>
    <property type="molecule type" value="Genomic_DNA"/>
</dbReference>
<dbReference type="Pfam" id="PF01551">
    <property type="entry name" value="Peptidase_M23"/>
    <property type="match status" value="1"/>
</dbReference>
<gene>
    <name evidence="2" type="ORF">SDC9_121696</name>
</gene>
<dbReference type="PANTHER" id="PTHR21666">
    <property type="entry name" value="PEPTIDASE-RELATED"/>
    <property type="match status" value="1"/>
</dbReference>
<dbReference type="InterPro" id="IPR050570">
    <property type="entry name" value="Cell_wall_metabolism_enzyme"/>
</dbReference>
<comment type="caution">
    <text evidence="2">The sequence shown here is derived from an EMBL/GenBank/DDBJ whole genome shotgun (WGS) entry which is preliminary data.</text>
</comment>
<dbReference type="CDD" id="cd12797">
    <property type="entry name" value="M23_peptidase"/>
    <property type="match status" value="1"/>
</dbReference>
<dbReference type="Gene3D" id="2.70.70.10">
    <property type="entry name" value="Glucose Permease (Domain IIA)"/>
    <property type="match status" value="1"/>
</dbReference>
<feature type="domain" description="M23ase beta-sheet core" evidence="1">
    <location>
        <begin position="1"/>
        <end position="65"/>
    </location>
</feature>
<dbReference type="PANTHER" id="PTHR21666:SF270">
    <property type="entry name" value="MUREIN HYDROLASE ACTIVATOR ENVC"/>
    <property type="match status" value="1"/>
</dbReference>
<dbReference type="GO" id="GO:0004222">
    <property type="term" value="F:metalloendopeptidase activity"/>
    <property type="evidence" value="ECO:0007669"/>
    <property type="project" value="TreeGrafter"/>
</dbReference>
<reference evidence="2" key="1">
    <citation type="submission" date="2019-08" db="EMBL/GenBank/DDBJ databases">
        <authorList>
            <person name="Kucharzyk K."/>
            <person name="Murdoch R.W."/>
            <person name="Higgins S."/>
            <person name="Loffler F."/>
        </authorList>
    </citation>
    <scope>NUCLEOTIDE SEQUENCE</scope>
</reference>
<name>A0A645CCN5_9ZZZZ</name>
<dbReference type="InterPro" id="IPR016047">
    <property type="entry name" value="M23ase_b-sheet_dom"/>
</dbReference>
<dbReference type="SUPFAM" id="SSF51261">
    <property type="entry name" value="Duplicated hybrid motif"/>
    <property type="match status" value="1"/>
</dbReference>
<organism evidence="2">
    <name type="scientific">bioreactor metagenome</name>
    <dbReference type="NCBI Taxonomy" id="1076179"/>
    <lineage>
        <taxon>unclassified sequences</taxon>
        <taxon>metagenomes</taxon>
        <taxon>ecological metagenomes</taxon>
    </lineage>
</organism>
<dbReference type="AlphaFoldDB" id="A0A645CCN5"/>
<proteinExistence type="predicted"/>
<evidence type="ECO:0000259" key="1">
    <source>
        <dbReference type="Pfam" id="PF01551"/>
    </source>
</evidence>
<dbReference type="InterPro" id="IPR011055">
    <property type="entry name" value="Dup_hybrid_motif"/>
</dbReference>
<sequence length="72" mass="7843">MVVIAHDNGLKTVYANLKEDIPVKEGKLVSAGTVIGTVDKSAPSECADESHLHFEVYKDNKAVDPSKYIDIK</sequence>